<dbReference type="Proteomes" id="UP001492380">
    <property type="component" value="Unassembled WGS sequence"/>
</dbReference>
<keyword evidence="2" id="KW-1185">Reference proteome</keyword>
<reference evidence="1 2" key="1">
    <citation type="submission" date="2024-04" db="EMBL/GenBank/DDBJ databases">
        <title>Phyllosticta paracitricarpa is synonymous to the EU quarantine fungus P. citricarpa based on phylogenomic analyses.</title>
        <authorList>
            <consortium name="Lawrence Berkeley National Laboratory"/>
            <person name="Van Ingen-Buijs V.A."/>
            <person name="Van Westerhoven A.C."/>
            <person name="Haridas S."/>
            <person name="Skiadas P."/>
            <person name="Martin F."/>
            <person name="Groenewald J.Z."/>
            <person name="Crous P.W."/>
            <person name="Seidl M.F."/>
        </authorList>
    </citation>
    <scope>NUCLEOTIDE SEQUENCE [LARGE SCALE GENOMIC DNA]</scope>
    <source>
        <strain evidence="1 2">CBS 123374</strain>
    </source>
</reference>
<gene>
    <name evidence="1" type="ORF">HDK90DRAFT_468856</name>
</gene>
<organism evidence="1 2">
    <name type="scientific">Phyllosticta capitalensis</name>
    <dbReference type="NCBI Taxonomy" id="121624"/>
    <lineage>
        <taxon>Eukaryota</taxon>
        <taxon>Fungi</taxon>
        <taxon>Dikarya</taxon>
        <taxon>Ascomycota</taxon>
        <taxon>Pezizomycotina</taxon>
        <taxon>Dothideomycetes</taxon>
        <taxon>Dothideomycetes incertae sedis</taxon>
        <taxon>Botryosphaeriales</taxon>
        <taxon>Phyllostictaceae</taxon>
        <taxon>Phyllosticta</taxon>
    </lineage>
</organism>
<dbReference type="EMBL" id="JBBWRZ010000009">
    <property type="protein sequence ID" value="KAK8229404.1"/>
    <property type="molecule type" value="Genomic_DNA"/>
</dbReference>
<accession>A0ABR1YHA2</accession>
<name>A0ABR1YHA2_9PEZI</name>
<sequence length="234" mass="26281">MSSLAENPRRRAGKAPRKVKQYFRHRHDADGFRTVSKWSDHQLPPLYSFQVLSAGNAPSVGMHSHHQVYVTYDLSNATDSELEKLACYLHYRLFSAHGRGVPGPVRFDVHLIGPGATTEDCVTHYRRLKNNPPADPSLQIVPSYVCSGHFGNFVHHSLLFKIVDPGWEKDRVGLVEVDFDTSDREWPDEENATTAGDALMMTVDIYNTQQEPGNIAEDCEAVYEAALAADLTEW</sequence>
<proteinExistence type="predicted"/>
<evidence type="ECO:0000313" key="1">
    <source>
        <dbReference type="EMBL" id="KAK8229404.1"/>
    </source>
</evidence>
<protein>
    <submittedName>
        <fullName evidence="1">Uncharacterized protein</fullName>
    </submittedName>
</protein>
<comment type="caution">
    <text evidence="1">The sequence shown here is derived from an EMBL/GenBank/DDBJ whole genome shotgun (WGS) entry which is preliminary data.</text>
</comment>
<evidence type="ECO:0000313" key="2">
    <source>
        <dbReference type="Proteomes" id="UP001492380"/>
    </source>
</evidence>